<accession>W7TIU3</accession>
<dbReference type="Gene3D" id="3.40.50.12780">
    <property type="entry name" value="N-terminal domain of ligase-like"/>
    <property type="match status" value="3"/>
</dbReference>
<proteinExistence type="predicted"/>
<dbReference type="CDD" id="cd04433">
    <property type="entry name" value="AFD_class_I"/>
    <property type="match status" value="1"/>
</dbReference>
<reference evidence="4 5" key="1">
    <citation type="journal article" date="2014" name="Mol. Plant">
        <title>Chromosome Scale Genome Assembly and Transcriptome Profiling of Nannochloropsis gaditana in Nitrogen Depletion.</title>
        <authorList>
            <person name="Corteggiani Carpinelli E."/>
            <person name="Telatin A."/>
            <person name="Vitulo N."/>
            <person name="Forcato C."/>
            <person name="D'Angelo M."/>
            <person name="Schiavon R."/>
            <person name="Vezzi A."/>
            <person name="Giacometti G.M."/>
            <person name="Morosinotto T."/>
            <person name="Valle G."/>
        </authorList>
    </citation>
    <scope>NUCLEOTIDE SEQUENCE [LARGE SCALE GENOMIC DNA]</scope>
    <source>
        <strain evidence="4 5">B-31</strain>
    </source>
</reference>
<dbReference type="AlphaFoldDB" id="W7TIU3"/>
<protein>
    <submittedName>
        <fullName evidence="4">Amp-binding enzyme family protein</fullName>
    </submittedName>
</protein>
<dbReference type="OrthoDB" id="16262at2759"/>
<comment type="caution">
    <text evidence="4">The sequence shown here is derived from an EMBL/GenBank/DDBJ whole genome shotgun (WGS) entry which is preliminary data.</text>
</comment>
<dbReference type="PANTHER" id="PTHR43201">
    <property type="entry name" value="ACYL-COA SYNTHETASE"/>
    <property type="match status" value="1"/>
</dbReference>
<dbReference type="SUPFAM" id="SSF56801">
    <property type="entry name" value="Acetyl-CoA synthetase-like"/>
    <property type="match status" value="1"/>
</dbReference>
<dbReference type="GO" id="GO:0006631">
    <property type="term" value="P:fatty acid metabolic process"/>
    <property type="evidence" value="ECO:0007669"/>
    <property type="project" value="TreeGrafter"/>
</dbReference>
<name>W7TIU3_9STRA</name>
<dbReference type="Gene3D" id="3.30.300.30">
    <property type="match status" value="1"/>
</dbReference>
<feature type="compositionally biased region" description="Basic and acidic residues" evidence="1">
    <location>
        <begin position="136"/>
        <end position="152"/>
    </location>
</feature>
<feature type="domain" description="AMP-binding enzyme C-terminal" evidence="3">
    <location>
        <begin position="310"/>
        <end position="389"/>
    </location>
</feature>
<keyword evidence="5" id="KW-1185">Reference proteome</keyword>
<feature type="region of interest" description="Disordered" evidence="1">
    <location>
        <begin position="136"/>
        <end position="184"/>
    </location>
</feature>
<dbReference type="GO" id="GO:0031956">
    <property type="term" value="F:medium-chain fatty acid-CoA ligase activity"/>
    <property type="evidence" value="ECO:0007669"/>
    <property type="project" value="TreeGrafter"/>
</dbReference>
<dbReference type="Pfam" id="PF13193">
    <property type="entry name" value="AMP-binding_C"/>
    <property type="match status" value="1"/>
</dbReference>
<evidence type="ECO:0000313" key="4">
    <source>
        <dbReference type="EMBL" id="EWM20879.1"/>
    </source>
</evidence>
<dbReference type="InterPro" id="IPR042099">
    <property type="entry name" value="ANL_N_sf"/>
</dbReference>
<dbReference type="InterPro" id="IPR025110">
    <property type="entry name" value="AMP-bd_C"/>
</dbReference>
<feature type="domain" description="AMP-dependent synthetase/ligase" evidence="2">
    <location>
        <begin position="10"/>
        <end position="138"/>
    </location>
</feature>
<dbReference type="InterPro" id="IPR000873">
    <property type="entry name" value="AMP-dep_synth/lig_dom"/>
</dbReference>
<organism evidence="4 5">
    <name type="scientific">Nannochloropsis gaditana</name>
    <dbReference type="NCBI Taxonomy" id="72520"/>
    <lineage>
        <taxon>Eukaryota</taxon>
        <taxon>Sar</taxon>
        <taxon>Stramenopiles</taxon>
        <taxon>Ochrophyta</taxon>
        <taxon>Eustigmatophyceae</taxon>
        <taxon>Eustigmatales</taxon>
        <taxon>Monodopsidaceae</taxon>
        <taxon>Nannochloropsis</taxon>
    </lineage>
</organism>
<dbReference type="PANTHER" id="PTHR43201:SF32">
    <property type="entry name" value="2-SUCCINYLBENZOATE--COA LIGASE, CHLOROPLASTIC_PEROXISOMAL"/>
    <property type="match status" value="1"/>
</dbReference>
<sequence length="419" mass="43696">GKGRGGRSLDTTELAVGAIRDLGISTLVLVPTMLSKLLAAVEGGGEGGREGTSVLPSISFLLVGGQALPLPLFLRARASMPQARVFQSYACSEACSSISFLPLALPPALPPPLPPPGSLGHPAPGVEVALLDVEGREEDRGADRERAGREGRFGPTVPSPSAPPDSSSSTETRRPGPGLRPRIFVDKVGKVGEIATRGPHLMNGYWRRPGATAAVLVYPQLSPASLPGSPPLPPLLLPSRPPTGTQAFGTPKKGGKRGGRSGGREASGETEGPWLCTGDLGVMDPDGRFRLVGRLADVIRTGAEKVMSSEVEGVLQMHHCVESAAVVGMPDDVFGEKVVAVVVLREGAGDGQGAVKEELVRHCRRHLAGFKVPREFEFRQVLPVTGSGKVNKHMVRAGLRKGSQESKASGLPAGLRSAL</sequence>
<evidence type="ECO:0000313" key="5">
    <source>
        <dbReference type="Proteomes" id="UP000019335"/>
    </source>
</evidence>
<dbReference type="Pfam" id="PF00501">
    <property type="entry name" value="AMP-binding"/>
    <property type="match status" value="1"/>
</dbReference>
<feature type="region of interest" description="Disordered" evidence="1">
    <location>
        <begin position="237"/>
        <end position="277"/>
    </location>
</feature>
<evidence type="ECO:0000259" key="2">
    <source>
        <dbReference type="Pfam" id="PF00501"/>
    </source>
</evidence>
<dbReference type="EMBL" id="AZIL01002750">
    <property type="protein sequence ID" value="EWM20879.1"/>
    <property type="molecule type" value="Genomic_DNA"/>
</dbReference>
<evidence type="ECO:0000259" key="3">
    <source>
        <dbReference type="Pfam" id="PF13193"/>
    </source>
</evidence>
<feature type="non-terminal residue" evidence="4">
    <location>
        <position position="1"/>
    </location>
</feature>
<gene>
    <name evidence="4" type="ORF">Naga_100713g1</name>
</gene>
<feature type="region of interest" description="Disordered" evidence="1">
    <location>
        <begin position="397"/>
        <end position="419"/>
    </location>
</feature>
<dbReference type="Proteomes" id="UP000019335">
    <property type="component" value="Unassembled WGS sequence"/>
</dbReference>
<dbReference type="InterPro" id="IPR045851">
    <property type="entry name" value="AMP-bd_C_sf"/>
</dbReference>
<evidence type="ECO:0000256" key="1">
    <source>
        <dbReference type="SAM" id="MobiDB-lite"/>
    </source>
</evidence>